<comment type="caution">
    <text evidence="2">The sequence shown here is derived from an EMBL/GenBank/DDBJ whole genome shotgun (WGS) entry which is preliminary data.</text>
</comment>
<dbReference type="InterPro" id="IPR036388">
    <property type="entry name" value="WH-like_DNA-bd_sf"/>
</dbReference>
<proteinExistence type="predicted"/>
<evidence type="ECO:0000313" key="2">
    <source>
        <dbReference type="EMBL" id="MFB9839591.1"/>
    </source>
</evidence>
<dbReference type="PANTHER" id="PTHR33164:SF43">
    <property type="entry name" value="HTH-TYPE TRANSCRIPTIONAL REPRESSOR YETL"/>
    <property type="match status" value="1"/>
</dbReference>
<dbReference type="Proteomes" id="UP001589627">
    <property type="component" value="Unassembled WGS sequence"/>
</dbReference>
<name>A0ABV5YWX6_9ACTN</name>
<dbReference type="InterPro" id="IPR039422">
    <property type="entry name" value="MarR/SlyA-like"/>
</dbReference>
<dbReference type="EMBL" id="JBHLZP010000753">
    <property type="protein sequence ID" value="MFB9839591.1"/>
    <property type="molecule type" value="Genomic_DNA"/>
</dbReference>
<dbReference type="RefSeq" id="WP_378212734.1">
    <property type="nucleotide sequence ID" value="NZ_JBHLZP010000753.1"/>
</dbReference>
<organism evidence="2 3">
    <name type="scientific">Actinoallomurus acaciae</name>
    <dbReference type="NCBI Taxonomy" id="502577"/>
    <lineage>
        <taxon>Bacteria</taxon>
        <taxon>Bacillati</taxon>
        <taxon>Actinomycetota</taxon>
        <taxon>Actinomycetes</taxon>
        <taxon>Streptosporangiales</taxon>
        <taxon>Thermomonosporaceae</taxon>
        <taxon>Actinoallomurus</taxon>
    </lineage>
</organism>
<keyword evidence="3" id="KW-1185">Reference proteome</keyword>
<dbReference type="SMART" id="SM00347">
    <property type="entry name" value="HTH_MARR"/>
    <property type="match status" value="1"/>
</dbReference>
<dbReference type="Pfam" id="PF12802">
    <property type="entry name" value="MarR_2"/>
    <property type="match status" value="1"/>
</dbReference>
<dbReference type="InterPro" id="IPR000835">
    <property type="entry name" value="HTH_MarR-typ"/>
</dbReference>
<protein>
    <submittedName>
        <fullName evidence="2">MarR family winged helix-turn-helix transcriptional regulator</fullName>
    </submittedName>
</protein>
<dbReference type="InterPro" id="IPR036390">
    <property type="entry name" value="WH_DNA-bd_sf"/>
</dbReference>
<evidence type="ECO:0000259" key="1">
    <source>
        <dbReference type="PROSITE" id="PS50995"/>
    </source>
</evidence>
<reference evidence="2 3" key="1">
    <citation type="submission" date="2024-09" db="EMBL/GenBank/DDBJ databases">
        <authorList>
            <person name="Sun Q."/>
            <person name="Mori K."/>
        </authorList>
    </citation>
    <scope>NUCLEOTIDE SEQUENCE [LARGE SCALE GENOMIC DNA]</scope>
    <source>
        <strain evidence="2 3">TBRC 0563</strain>
    </source>
</reference>
<accession>A0ABV5YWX6</accession>
<dbReference type="Gene3D" id="1.10.10.10">
    <property type="entry name" value="Winged helix-like DNA-binding domain superfamily/Winged helix DNA-binding domain"/>
    <property type="match status" value="1"/>
</dbReference>
<evidence type="ECO:0000313" key="3">
    <source>
        <dbReference type="Proteomes" id="UP001589627"/>
    </source>
</evidence>
<dbReference type="PANTHER" id="PTHR33164">
    <property type="entry name" value="TRANSCRIPTIONAL REGULATOR, MARR FAMILY"/>
    <property type="match status" value="1"/>
</dbReference>
<gene>
    <name evidence="2" type="ORF">ACFFNX_46360</name>
</gene>
<sequence>MSTGLSVDEGIRTLLLLMPRLVGRAKRTPVPERLRSLDLAPRHLSLLSYLLFDGPQGVNELAARLEVAPTTVSLMVGELSRKGVVERREDEADRRRTIVSIAEDSRPAVDAWLANGARAWRTALEPLTDEQRAMFVATLRAYENAVGR</sequence>
<dbReference type="PROSITE" id="PS50995">
    <property type="entry name" value="HTH_MARR_2"/>
    <property type="match status" value="1"/>
</dbReference>
<dbReference type="SUPFAM" id="SSF46785">
    <property type="entry name" value="Winged helix' DNA-binding domain"/>
    <property type="match status" value="1"/>
</dbReference>
<feature type="domain" description="HTH marR-type" evidence="1">
    <location>
        <begin position="11"/>
        <end position="144"/>
    </location>
</feature>